<proteinExistence type="predicted"/>
<dbReference type="AlphaFoldDB" id="W9R1Y3"/>
<keyword evidence="2" id="KW-0472">Membrane</keyword>
<protein>
    <submittedName>
        <fullName evidence="3">Uncharacterized protein</fullName>
    </submittedName>
</protein>
<reference evidence="4" key="1">
    <citation type="submission" date="2013-01" db="EMBL/GenBank/DDBJ databases">
        <title>Draft Genome Sequence of a Mulberry Tree, Morus notabilis C.K. Schneid.</title>
        <authorList>
            <person name="He N."/>
            <person name="Zhao S."/>
        </authorList>
    </citation>
    <scope>NUCLEOTIDE SEQUENCE</scope>
</reference>
<sequence>MPPMPRPPTPTESRLTPAATTTTRAIVQVSEKSKRWATGGGRGACVGDLQRRAGMGSGLMGFPVFVCYLLNAFAVVELNALDCAVLFVWERNVRRR</sequence>
<feature type="transmembrane region" description="Helical" evidence="2">
    <location>
        <begin position="62"/>
        <end position="89"/>
    </location>
</feature>
<dbReference type="EMBL" id="KE344058">
    <property type="protein sequence ID" value="EXB51985.1"/>
    <property type="molecule type" value="Genomic_DNA"/>
</dbReference>
<evidence type="ECO:0000256" key="1">
    <source>
        <dbReference type="SAM" id="MobiDB-lite"/>
    </source>
</evidence>
<organism evidence="3 4">
    <name type="scientific">Morus notabilis</name>
    <dbReference type="NCBI Taxonomy" id="981085"/>
    <lineage>
        <taxon>Eukaryota</taxon>
        <taxon>Viridiplantae</taxon>
        <taxon>Streptophyta</taxon>
        <taxon>Embryophyta</taxon>
        <taxon>Tracheophyta</taxon>
        <taxon>Spermatophyta</taxon>
        <taxon>Magnoliopsida</taxon>
        <taxon>eudicotyledons</taxon>
        <taxon>Gunneridae</taxon>
        <taxon>Pentapetalae</taxon>
        <taxon>rosids</taxon>
        <taxon>fabids</taxon>
        <taxon>Rosales</taxon>
        <taxon>Moraceae</taxon>
        <taxon>Moreae</taxon>
        <taxon>Morus</taxon>
    </lineage>
</organism>
<evidence type="ECO:0000313" key="3">
    <source>
        <dbReference type="EMBL" id="EXB51985.1"/>
    </source>
</evidence>
<accession>W9R1Y3</accession>
<evidence type="ECO:0000313" key="4">
    <source>
        <dbReference type="Proteomes" id="UP000030645"/>
    </source>
</evidence>
<name>W9R1Y3_9ROSA</name>
<evidence type="ECO:0000256" key="2">
    <source>
        <dbReference type="SAM" id="Phobius"/>
    </source>
</evidence>
<keyword evidence="2" id="KW-0812">Transmembrane</keyword>
<keyword evidence="2" id="KW-1133">Transmembrane helix</keyword>
<keyword evidence="4" id="KW-1185">Reference proteome</keyword>
<dbReference type="Proteomes" id="UP000030645">
    <property type="component" value="Unassembled WGS sequence"/>
</dbReference>
<feature type="compositionally biased region" description="Pro residues" evidence="1">
    <location>
        <begin position="1"/>
        <end position="10"/>
    </location>
</feature>
<feature type="region of interest" description="Disordered" evidence="1">
    <location>
        <begin position="1"/>
        <end position="22"/>
    </location>
</feature>
<gene>
    <name evidence="3" type="ORF">L484_019762</name>
</gene>